<proteinExistence type="predicted"/>
<evidence type="ECO:0000313" key="3">
    <source>
        <dbReference type="Proteomes" id="UP000007267"/>
    </source>
</evidence>
<dbReference type="AlphaFoldDB" id="K7EYI1"/>
<dbReference type="EMBL" id="AGCU01141798">
    <property type="status" value="NOT_ANNOTATED_CDS"/>
    <property type="molecule type" value="Genomic_DNA"/>
</dbReference>
<feature type="compositionally biased region" description="Basic and acidic residues" evidence="1">
    <location>
        <begin position="194"/>
        <end position="205"/>
    </location>
</feature>
<feature type="compositionally biased region" description="Polar residues" evidence="1">
    <location>
        <begin position="248"/>
        <end position="258"/>
    </location>
</feature>
<evidence type="ECO:0000313" key="2">
    <source>
        <dbReference type="Ensembl" id="ENSPSIP00000000841.1"/>
    </source>
</evidence>
<protein>
    <submittedName>
        <fullName evidence="2">Uncharacterized protein</fullName>
    </submittedName>
</protein>
<name>K7EYI1_PELSI</name>
<reference evidence="3" key="1">
    <citation type="submission" date="2011-10" db="EMBL/GenBank/DDBJ databases">
        <authorList>
            <consortium name="Soft-shell Turtle Genome Consortium"/>
        </authorList>
    </citation>
    <scope>NUCLEOTIDE SEQUENCE [LARGE SCALE GENOMIC DNA]</scope>
    <source>
        <strain evidence="3">Daiwa-1</strain>
    </source>
</reference>
<dbReference type="OMA" id="TISPCRP"/>
<reference evidence="3" key="2">
    <citation type="journal article" date="2013" name="Nat. Genet.">
        <title>The draft genomes of soft-shell turtle and green sea turtle yield insights into the development and evolution of the turtle-specific body plan.</title>
        <authorList>
            <person name="Wang Z."/>
            <person name="Pascual-Anaya J."/>
            <person name="Zadissa A."/>
            <person name="Li W."/>
            <person name="Niimura Y."/>
            <person name="Huang Z."/>
            <person name="Li C."/>
            <person name="White S."/>
            <person name="Xiong Z."/>
            <person name="Fang D."/>
            <person name="Wang B."/>
            <person name="Ming Y."/>
            <person name="Chen Y."/>
            <person name="Zheng Y."/>
            <person name="Kuraku S."/>
            <person name="Pignatelli M."/>
            <person name="Herrero J."/>
            <person name="Beal K."/>
            <person name="Nozawa M."/>
            <person name="Li Q."/>
            <person name="Wang J."/>
            <person name="Zhang H."/>
            <person name="Yu L."/>
            <person name="Shigenobu S."/>
            <person name="Wang J."/>
            <person name="Liu J."/>
            <person name="Flicek P."/>
            <person name="Searle S."/>
            <person name="Wang J."/>
            <person name="Kuratani S."/>
            <person name="Yin Y."/>
            <person name="Aken B."/>
            <person name="Zhang G."/>
            <person name="Irie N."/>
        </authorList>
    </citation>
    <scope>NUCLEOTIDE SEQUENCE [LARGE SCALE GENOMIC DNA]</scope>
    <source>
        <strain evidence="3">Daiwa-1</strain>
    </source>
</reference>
<organism evidence="2 3">
    <name type="scientific">Pelodiscus sinensis</name>
    <name type="common">Chinese softshell turtle</name>
    <name type="synonym">Trionyx sinensis</name>
    <dbReference type="NCBI Taxonomy" id="13735"/>
    <lineage>
        <taxon>Eukaryota</taxon>
        <taxon>Metazoa</taxon>
        <taxon>Chordata</taxon>
        <taxon>Craniata</taxon>
        <taxon>Vertebrata</taxon>
        <taxon>Euteleostomi</taxon>
        <taxon>Archelosauria</taxon>
        <taxon>Testudinata</taxon>
        <taxon>Testudines</taxon>
        <taxon>Cryptodira</taxon>
        <taxon>Trionychia</taxon>
        <taxon>Trionychidae</taxon>
        <taxon>Pelodiscus</taxon>
    </lineage>
</organism>
<accession>K7EYI1</accession>
<dbReference type="STRING" id="13735.ENSPSIP00000000841"/>
<keyword evidence="3" id="KW-1185">Reference proteome</keyword>
<reference evidence="2" key="3">
    <citation type="submission" date="2025-08" db="UniProtKB">
        <authorList>
            <consortium name="Ensembl"/>
        </authorList>
    </citation>
    <scope>IDENTIFICATION</scope>
</reference>
<reference evidence="2" key="4">
    <citation type="submission" date="2025-09" db="UniProtKB">
        <authorList>
            <consortium name="Ensembl"/>
        </authorList>
    </citation>
    <scope>IDENTIFICATION</scope>
</reference>
<dbReference type="HOGENOM" id="CLU_643989_0_0_1"/>
<evidence type="ECO:0000256" key="1">
    <source>
        <dbReference type="SAM" id="MobiDB-lite"/>
    </source>
</evidence>
<feature type="region of interest" description="Disordered" evidence="1">
    <location>
        <begin position="180"/>
        <end position="426"/>
    </location>
</feature>
<dbReference type="Proteomes" id="UP000007267">
    <property type="component" value="Unassembled WGS sequence"/>
</dbReference>
<feature type="compositionally biased region" description="Low complexity" evidence="1">
    <location>
        <begin position="403"/>
        <end position="426"/>
    </location>
</feature>
<feature type="region of interest" description="Disordered" evidence="1">
    <location>
        <begin position="15"/>
        <end position="35"/>
    </location>
</feature>
<dbReference type="Ensembl" id="ENSPSIT00000000841.1">
    <property type="protein sequence ID" value="ENSPSIP00000000841.1"/>
    <property type="gene ID" value="ENSPSIG00000000841.1"/>
</dbReference>
<feature type="compositionally biased region" description="Low complexity" evidence="1">
    <location>
        <begin position="300"/>
        <end position="334"/>
    </location>
</feature>
<sequence>MAVGSLGQLASWQKAGGEGELGKPRAAGQVRSGEGSGWRLQWTQVLVSSWGNGADWGAGALEPTEPGGNLGMAEHGGRGLVGAGVAASRGWVPEGSRGAPCLLARLWLMQEAARYLEMAAALDERRRCAGEGCRRSRAGTGLRSRPELGGEVGAVWATEGPARAAASTGSLGDGCATLVAREGSRGPRHGGAAGDRKLLWRRDGDPAGTEGAGSGLPCSGAASGLAPGPGGRDPSPVPQLTGLASRWGSCSSVPSRQSLPKPRARSSARMEGPAPSRSGSANRPAPTPKGASCCSAPGLEEATGSAPASAETSPATISPCRPQAAAPSSPARQPGTEGPWAPSKSKASSTMPVPLAASAAGGGERPMLGPAPARSPGVGGSLLSFGGRSPATSTSGGGGGIAAGESGLGSSRSVGSGSSVESEARG</sequence>